<keyword evidence="3" id="KW-1185">Reference proteome</keyword>
<dbReference type="InterPro" id="IPR006311">
    <property type="entry name" value="TAT_signal"/>
</dbReference>
<dbReference type="AlphaFoldDB" id="A0A543BZF1"/>
<sequence>MTAENDRTRRTRRKILAAVAGGVMMIGAGAIGAGDAMAAGSAPSAAGLDPTVAPGGNFNLSVWSLQLPIGSPGSPTTIQPAQLKGASGYTNPAYFWTDKNDGSMTFWDPEAGVTTPNSSYARSELREMNSNGSAADWSLSGTHKLSATLRIVSVTKNVCVGQIHLGSGGSSTKPLLELYYHSNGDVVLGLERSPDGGQDTSTLTNVPLGTQWSYVIAIVGGKIQVTVNGSTKSYPIASGFNAYHQYFKAGDYNQSSSSSTSNGAKVKFYALTVAHS</sequence>
<gene>
    <name evidence="2" type="ORF">FB559_7493</name>
</gene>
<evidence type="ECO:0000259" key="1">
    <source>
        <dbReference type="Pfam" id="PF08787"/>
    </source>
</evidence>
<dbReference type="PROSITE" id="PS51318">
    <property type="entry name" value="TAT"/>
    <property type="match status" value="1"/>
</dbReference>
<evidence type="ECO:0000313" key="2">
    <source>
        <dbReference type="EMBL" id="TQL90200.1"/>
    </source>
</evidence>
<dbReference type="SUPFAM" id="SSF49899">
    <property type="entry name" value="Concanavalin A-like lectins/glucanases"/>
    <property type="match status" value="1"/>
</dbReference>
<dbReference type="Gene3D" id="2.60.120.200">
    <property type="match status" value="1"/>
</dbReference>
<reference evidence="2 3" key="1">
    <citation type="submission" date="2019-06" db="EMBL/GenBank/DDBJ databases">
        <title>Sequencing the genomes of 1000 actinobacteria strains.</title>
        <authorList>
            <person name="Klenk H.-P."/>
        </authorList>
    </citation>
    <scope>NUCLEOTIDE SEQUENCE [LARGE SCALE GENOMIC DNA]</scope>
    <source>
        <strain evidence="2 3">DSM 102200</strain>
    </source>
</reference>
<name>A0A543BZF1_9ACTN</name>
<dbReference type="EMBL" id="VFOZ01000002">
    <property type="protein sequence ID" value="TQL90200.1"/>
    <property type="molecule type" value="Genomic_DNA"/>
</dbReference>
<dbReference type="RefSeq" id="WP_221640609.1">
    <property type="nucleotide sequence ID" value="NZ_VFOZ01000002.1"/>
</dbReference>
<dbReference type="InterPro" id="IPR013320">
    <property type="entry name" value="ConA-like_dom_sf"/>
</dbReference>
<comment type="caution">
    <text evidence="2">The sequence shown here is derived from an EMBL/GenBank/DDBJ whole genome shotgun (WGS) entry which is preliminary data.</text>
</comment>
<protein>
    <submittedName>
        <fullName evidence="2">Alginate lyase</fullName>
    </submittedName>
</protein>
<dbReference type="Proteomes" id="UP000316096">
    <property type="component" value="Unassembled WGS sequence"/>
</dbReference>
<dbReference type="Pfam" id="PF08787">
    <property type="entry name" value="Alginate_lyase2"/>
    <property type="match status" value="1"/>
</dbReference>
<keyword evidence="2" id="KW-0456">Lyase</keyword>
<dbReference type="GO" id="GO:0016829">
    <property type="term" value="F:lyase activity"/>
    <property type="evidence" value="ECO:0007669"/>
    <property type="project" value="UniProtKB-KW"/>
</dbReference>
<accession>A0A543BZF1</accession>
<proteinExistence type="predicted"/>
<dbReference type="InterPro" id="IPR014895">
    <property type="entry name" value="Alginate_lyase_2"/>
</dbReference>
<evidence type="ECO:0000313" key="3">
    <source>
        <dbReference type="Proteomes" id="UP000316096"/>
    </source>
</evidence>
<feature type="domain" description="Alginate lyase 2" evidence="1">
    <location>
        <begin position="58"/>
        <end position="275"/>
    </location>
</feature>
<organism evidence="2 3">
    <name type="scientific">Actinoallomurus bryophytorum</name>
    <dbReference type="NCBI Taxonomy" id="1490222"/>
    <lineage>
        <taxon>Bacteria</taxon>
        <taxon>Bacillati</taxon>
        <taxon>Actinomycetota</taxon>
        <taxon>Actinomycetes</taxon>
        <taxon>Streptosporangiales</taxon>
        <taxon>Thermomonosporaceae</taxon>
        <taxon>Actinoallomurus</taxon>
    </lineage>
</organism>